<dbReference type="EMBL" id="KN837350">
    <property type="protein sequence ID" value="KIJ26979.1"/>
    <property type="molecule type" value="Genomic_DNA"/>
</dbReference>
<keyword evidence="2" id="KW-1185">Reference proteome</keyword>
<feature type="non-terminal residue" evidence="1">
    <location>
        <position position="68"/>
    </location>
</feature>
<organism evidence="1 2">
    <name type="scientific">Sphaerobolus stellatus (strain SS14)</name>
    <dbReference type="NCBI Taxonomy" id="990650"/>
    <lineage>
        <taxon>Eukaryota</taxon>
        <taxon>Fungi</taxon>
        <taxon>Dikarya</taxon>
        <taxon>Basidiomycota</taxon>
        <taxon>Agaricomycotina</taxon>
        <taxon>Agaricomycetes</taxon>
        <taxon>Phallomycetidae</taxon>
        <taxon>Geastrales</taxon>
        <taxon>Sphaerobolaceae</taxon>
        <taxon>Sphaerobolus</taxon>
    </lineage>
</organism>
<protein>
    <submittedName>
        <fullName evidence="1">Uncharacterized protein</fullName>
    </submittedName>
</protein>
<sequence>MQVGSSSRVSSLLAYGEPDALNIHLSLLEVAEAAILREFYVRHLWAHHDSLLWGFNIVDLAQRFRLHL</sequence>
<proteinExistence type="predicted"/>
<dbReference type="HOGENOM" id="CLU_2801147_0_0_1"/>
<evidence type="ECO:0000313" key="1">
    <source>
        <dbReference type="EMBL" id="KIJ26979.1"/>
    </source>
</evidence>
<accession>A0A0C9TYR3</accession>
<evidence type="ECO:0000313" key="2">
    <source>
        <dbReference type="Proteomes" id="UP000054279"/>
    </source>
</evidence>
<reference evidence="1 2" key="1">
    <citation type="submission" date="2014-06" db="EMBL/GenBank/DDBJ databases">
        <title>Evolutionary Origins and Diversification of the Mycorrhizal Mutualists.</title>
        <authorList>
            <consortium name="DOE Joint Genome Institute"/>
            <consortium name="Mycorrhizal Genomics Consortium"/>
            <person name="Kohler A."/>
            <person name="Kuo A."/>
            <person name="Nagy L.G."/>
            <person name="Floudas D."/>
            <person name="Copeland A."/>
            <person name="Barry K.W."/>
            <person name="Cichocki N."/>
            <person name="Veneault-Fourrey C."/>
            <person name="LaButti K."/>
            <person name="Lindquist E.A."/>
            <person name="Lipzen A."/>
            <person name="Lundell T."/>
            <person name="Morin E."/>
            <person name="Murat C."/>
            <person name="Riley R."/>
            <person name="Ohm R."/>
            <person name="Sun H."/>
            <person name="Tunlid A."/>
            <person name="Henrissat B."/>
            <person name="Grigoriev I.V."/>
            <person name="Hibbett D.S."/>
            <person name="Martin F."/>
        </authorList>
    </citation>
    <scope>NUCLEOTIDE SEQUENCE [LARGE SCALE GENOMIC DNA]</scope>
    <source>
        <strain evidence="1 2">SS14</strain>
    </source>
</reference>
<dbReference type="AlphaFoldDB" id="A0A0C9TYR3"/>
<dbReference type="Proteomes" id="UP000054279">
    <property type="component" value="Unassembled WGS sequence"/>
</dbReference>
<gene>
    <name evidence="1" type="ORF">M422DRAFT_37985</name>
</gene>
<name>A0A0C9TYR3_SPHS4</name>